<evidence type="ECO:0000259" key="2">
    <source>
        <dbReference type="Pfam" id="PF07885"/>
    </source>
</evidence>
<dbReference type="Pfam" id="PF07885">
    <property type="entry name" value="Ion_trans_2"/>
    <property type="match status" value="1"/>
</dbReference>
<accession>A0A4U1MDY3</accession>
<dbReference type="OrthoDB" id="9813518at2"/>
<reference evidence="3 4" key="1">
    <citation type="submission" date="2019-04" db="EMBL/GenBank/DDBJ databases">
        <title>Genome sequence of Bacillus hwajinpoensis strain Y2.</title>
        <authorList>
            <person name="Fair J.L."/>
            <person name="Maclea K.S."/>
        </authorList>
    </citation>
    <scope>NUCLEOTIDE SEQUENCE [LARGE SCALE GENOMIC DNA]</scope>
    <source>
        <strain evidence="3 4">Y2</strain>
    </source>
</reference>
<keyword evidence="1" id="KW-0812">Transmembrane</keyword>
<comment type="caution">
    <text evidence="3">The sequence shown here is derived from an EMBL/GenBank/DDBJ whole genome shotgun (WGS) entry which is preliminary data.</text>
</comment>
<dbReference type="EMBL" id="SWFM01000006">
    <property type="protein sequence ID" value="TKD68360.1"/>
    <property type="molecule type" value="Genomic_DNA"/>
</dbReference>
<keyword evidence="1" id="KW-1133">Transmembrane helix</keyword>
<evidence type="ECO:0000313" key="4">
    <source>
        <dbReference type="Proteomes" id="UP000310541"/>
    </source>
</evidence>
<protein>
    <submittedName>
        <fullName evidence="3">Two pore domain potassium channel family protein</fullName>
    </submittedName>
</protein>
<keyword evidence="3" id="KW-0407">Ion channel</keyword>
<dbReference type="SUPFAM" id="SSF81324">
    <property type="entry name" value="Voltage-gated potassium channels"/>
    <property type="match status" value="1"/>
</dbReference>
<dbReference type="InterPro" id="IPR013099">
    <property type="entry name" value="K_chnl_dom"/>
</dbReference>
<name>A0A4U1MDY3_9BACL</name>
<keyword evidence="3" id="KW-0813">Transport</keyword>
<keyword evidence="3" id="KW-0406">Ion transport</keyword>
<feature type="transmembrane region" description="Helical" evidence="1">
    <location>
        <begin position="88"/>
        <end position="107"/>
    </location>
</feature>
<evidence type="ECO:0000313" key="3">
    <source>
        <dbReference type="EMBL" id="TKD68360.1"/>
    </source>
</evidence>
<dbReference type="AlphaFoldDB" id="A0A4U1MDY3"/>
<organism evidence="3 4">
    <name type="scientific">Guptibacillus hwajinpoensis</name>
    <dbReference type="NCBI Taxonomy" id="208199"/>
    <lineage>
        <taxon>Bacteria</taxon>
        <taxon>Bacillati</taxon>
        <taxon>Bacillota</taxon>
        <taxon>Bacilli</taxon>
        <taxon>Bacillales</taxon>
        <taxon>Guptibacillaceae</taxon>
        <taxon>Guptibacillus</taxon>
    </lineage>
</organism>
<gene>
    <name evidence="3" type="ORF">FBF83_17650</name>
</gene>
<dbReference type="GO" id="GO:0034220">
    <property type="term" value="P:monoatomic ion transmembrane transport"/>
    <property type="evidence" value="ECO:0007669"/>
    <property type="project" value="UniProtKB-KW"/>
</dbReference>
<proteinExistence type="predicted"/>
<feature type="transmembrane region" description="Helical" evidence="1">
    <location>
        <begin position="41"/>
        <end position="68"/>
    </location>
</feature>
<feature type="domain" description="Potassium channel" evidence="2">
    <location>
        <begin position="53"/>
        <end position="138"/>
    </location>
</feature>
<feature type="transmembrane region" description="Helical" evidence="1">
    <location>
        <begin position="119"/>
        <end position="140"/>
    </location>
</feature>
<keyword evidence="1" id="KW-0472">Membrane</keyword>
<dbReference type="Gene3D" id="1.10.287.70">
    <property type="match status" value="1"/>
</dbReference>
<dbReference type="Proteomes" id="UP000310541">
    <property type="component" value="Unassembled WGS sequence"/>
</dbReference>
<evidence type="ECO:0000256" key="1">
    <source>
        <dbReference type="SAM" id="Phobius"/>
    </source>
</evidence>
<sequence length="148" mass="16458">MRCILMLLLITCAIVLAFISVGRSMVALMKRTRVPGSLLSVYKMFLLFFVYLTMIIAFGSMYLSLVILDIPVLQEGQVDLADMTLTPLTRVQSVLYFSAVTLLSVGYGDLTPIGVGRWIAIFEALIGYLMPAAFFVTTIVDYRESPKL</sequence>